<dbReference type="NCBIfam" id="TIGR03033">
    <property type="entry name" value="phage_rel_nuc"/>
    <property type="match status" value="1"/>
</dbReference>
<accession>A0A835IFR2</accession>
<dbReference type="GO" id="GO:0006281">
    <property type="term" value="P:DNA repair"/>
    <property type="evidence" value="ECO:0007669"/>
    <property type="project" value="UniProtKB-ARBA"/>
</dbReference>
<keyword evidence="3" id="KW-1185">Reference proteome</keyword>
<protein>
    <recommendedName>
        <fullName evidence="1">YqaJ viral recombinase domain-containing protein</fullName>
    </recommendedName>
</protein>
<organism evidence="2 3">
    <name type="scientific">Coptis chinensis</name>
    <dbReference type="NCBI Taxonomy" id="261450"/>
    <lineage>
        <taxon>Eukaryota</taxon>
        <taxon>Viridiplantae</taxon>
        <taxon>Streptophyta</taxon>
        <taxon>Embryophyta</taxon>
        <taxon>Tracheophyta</taxon>
        <taxon>Spermatophyta</taxon>
        <taxon>Magnoliopsida</taxon>
        <taxon>Ranunculales</taxon>
        <taxon>Ranunculaceae</taxon>
        <taxon>Coptidoideae</taxon>
        <taxon>Coptis</taxon>
    </lineage>
</organism>
<dbReference type="Pfam" id="PF09588">
    <property type="entry name" value="YqaJ"/>
    <property type="match status" value="1"/>
</dbReference>
<gene>
    <name evidence="2" type="ORF">IFM89_026219</name>
</gene>
<dbReference type="PANTHER" id="PTHR46609">
    <property type="entry name" value="EXONUCLEASE, PHAGE-TYPE/RECB, C-TERMINAL DOMAIN-CONTAINING PROTEIN"/>
    <property type="match status" value="1"/>
</dbReference>
<dbReference type="Proteomes" id="UP000631114">
    <property type="component" value="Unassembled WGS sequence"/>
</dbReference>
<feature type="domain" description="YqaJ viral recombinase" evidence="1">
    <location>
        <begin position="77"/>
        <end position="216"/>
    </location>
</feature>
<dbReference type="InterPro" id="IPR011335">
    <property type="entry name" value="Restrct_endonuc-II-like"/>
</dbReference>
<comment type="caution">
    <text evidence="2">The sequence shown here is derived from an EMBL/GenBank/DDBJ whole genome shotgun (WGS) entry which is preliminary data.</text>
</comment>
<dbReference type="InterPro" id="IPR019080">
    <property type="entry name" value="YqaJ_viral_recombinase"/>
</dbReference>
<evidence type="ECO:0000259" key="1">
    <source>
        <dbReference type="Pfam" id="PF09588"/>
    </source>
</evidence>
<sequence length="316" mass="35609">MTLSAKDFMCITQIQLVHHKTAAPASQKSYGILMVRTCSTAASMVTSSLSPFVLCAPSSLVVKCQLTHSNAPQKSEEWFALRRDKLTTSTFSTALGFWKGNRRNELWQEKVFAPHGDSIAIAAKAAMDWGVLNETAAIERYKSITGRDVSFLGFAIHAEEKFQWLGASPDGLLEGCPGGGVLEVKCPYNKGKPELGLPWETMPFYYMPQVQGQMEILDREWVDLYCWTPNGSNIFRVSREREYWELMNKILHEFWWNNVLPARELMSLGREEDAKAYMPAPTHRQTGLIIAKSLKLAAEAKLLCKEIAGHVEFYGY</sequence>
<dbReference type="AlphaFoldDB" id="A0A835IFR2"/>
<proteinExistence type="predicted"/>
<evidence type="ECO:0000313" key="2">
    <source>
        <dbReference type="EMBL" id="KAF9615753.1"/>
    </source>
</evidence>
<dbReference type="OrthoDB" id="421276at2759"/>
<dbReference type="EMBL" id="JADFTS010000003">
    <property type="protein sequence ID" value="KAF9615753.1"/>
    <property type="molecule type" value="Genomic_DNA"/>
</dbReference>
<dbReference type="SUPFAM" id="SSF52980">
    <property type="entry name" value="Restriction endonuclease-like"/>
    <property type="match status" value="1"/>
</dbReference>
<evidence type="ECO:0000313" key="3">
    <source>
        <dbReference type="Proteomes" id="UP000631114"/>
    </source>
</evidence>
<dbReference type="InterPro" id="IPR051703">
    <property type="entry name" value="NF-kappa-B_Signaling_Reg"/>
</dbReference>
<dbReference type="PANTHER" id="PTHR46609:SF6">
    <property type="entry name" value="EXONUCLEASE, PHAGE-TYPE_RECB, C-TERMINAL DOMAIN-CONTAINING PROTEIN-RELATED"/>
    <property type="match status" value="1"/>
</dbReference>
<dbReference type="Gene3D" id="3.90.320.10">
    <property type="match status" value="1"/>
</dbReference>
<dbReference type="InterPro" id="IPR017482">
    <property type="entry name" value="Lambda-type_endonuclease"/>
</dbReference>
<name>A0A835IFR2_9MAGN</name>
<dbReference type="InterPro" id="IPR011604">
    <property type="entry name" value="PDDEXK-like_dom_sf"/>
</dbReference>
<dbReference type="CDD" id="cd22343">
    <property type="entry name" value="PDDEXK_lambda_exonuclease-like"/>
    <property type="match status" value="1"/>
</dbReference>
<reference evidence="2 3" key="1">
    <citation type="submission" date="2020-10" db="EMBL/GenBank/DDBJ databases">
        <title>The Coptis chinensis genome and diversification of protoberbering-type alkaloids.</title>
        <authorList>
            <person name="Wang B."/>
            <person name="Shu S."/>
            <person name="Song C."/>
            <person name="Liu Y."/>
        </authorList>
    </citation>
    <scope>NUCLEOTIDE SEQUENCE [LARGE SCALE GENOMIC DNA]</scope>
    <source>
        <strain evidence="2">HL-2020</strain>
        <tissue evidence="2">Leaf</tissue>
    </source>
</reference>